<sequence length="219" mass="24571">MIAQFNRFVRNGAGLEKFLRLIQSVAQIAAVFSVGSTAVRLTTAKLQLALTRRYFRFFGFIESFQRVSALLNKEGMGSVPGWIDLAKWTCFGLYFVLEDLTMLHAMGVYMVPWEERVMREANQFWFYALSLSLLGAIYALLSPPRASKSQNEKKKGKKTEKTAPTTVNSSALVKQIVVDSCDLLIPAELLDWYPTGDLVLGVTMVLSTLLTGQDIWSRV</sequence>
<keyword evidence="5" id="KW-0812">Transmembrane</keyword>
<organism evidence="6 7">
    <name type="scientific">Penicillium cinerascens</name>
    <dbReference type="NCBI Taxonomy" id="70096"/>
    <lineage>
        <taxon>Eukaryota</taxon>
        <taxon>Fungi</taxon>
        <taxon>Dikarya</taxon>
        <taxon>Ascomycota</taxon>
        <taxon>Pezizomycotina</taxon>
        <taxon>Eurotiomycetes</taxon>
        <taxon>Eurotiomycetidae</taxon>
        <taxon>Eurotiales</taxon>
        <taxon>Aspergillaceae</taxon>
        <taxon>Penicillium</taxon>
    </lineage>
</organism>
<evidence type="ECO:0000256" key="2">
    <source>
        <dbReference type="ARBA" id="ARBA00023136"/>
    </source>
</evidence>
<keyword evidence="7" id="KW-1185">Reference proteome</keyword>
<feature type="transmembrane region" description="Helical" evidence="5">
    <location>
        <begin position="91"/>
        <end position="112"/>
    </location>
</feature>
<protein>
    <submittedName>
        <fullName evidence="6">Uncharacterized protein</fullName>
    </submittedName>
</protein>
<keyword evidence="2 5" id="KW-0472">Membrane</keyword>
<dbReference type="InterPro" id="IPR008733">
    <property type="entry name" value="PEX11"/>
</dbReference>
<evidence type="ECO:0000313" key="6">
    <source>
        <dbReference type="EMBL" id="KAJ5215395.1"/>
    </source>
</evidence>
<dbReference type="Proteomes" id="UP001150904">
    <property type="component" value="Unassembled WGS sequence"/>
</dbReference>
<evidence type="ECO:0000256" key="1">
    <source>
        <dbReference type="ARBA" id="ARBA00022593"/>
    </source>
</evidence>
<dbReference type="Pfam" id="PF05648">
    <property type="entry name" value="PEX11"/>
    <property type="match status" value="1"/>
</dbReference>
<dbReference type="PANTHER" id="PTHR12652:SF23">
    <property type="entry name" value="MICROBODY (PEROXISOME) PROLIFERATION PROTEIN PEROXIN 11B (EUROFUNG)"/>
    <property type="match status" value="1"/>
</dbReference>
<dbReference type="EMBL" id="JAPQKR010000005">
    <property type="protein sequence ID" value="KAJ5215395.1"/>
    <property type="molecule type" value="Genomic_DNA"/>
</dbReference>
<evidence type="ECO:0000256" key="5">
    <source>
        <dbReference type="SAM" id="Phobius"/>
    </source>
</evidence>
<comment type="caution">
    <text evidence="6">The sequence shown here is derived from an EMBL/GenBank/DDBJ whole genome shotgun (WGS) entry which is preliminary data.</text>
</comment>
<name>A0A9W9N8T0_9EURO</name>
<dbReference type="AlphaFoldDB" id="A0A9W9N8T0"/>
<keyword evidence="5" id="KW-1133">Transmembrane helix</keyword>
<dbReference type="GO" id="GO:0016559">
    <property type="term" value="P:peroxisome fission"/>
    <property type="evidence" value="ECO:0007669"/>
    <property type="project" value="InterPro"/>
</dbReference>
<keyword evidence="1" id="KW-0962">Peroxisome biogenesis</keyword>
<feature type="transmembrane region" description="Helical" evidence="5">
    <location>
        <begin position="124"/>
        <end position="141"/>
    </location>
</feature>
<evidence type="ECO:0000313" key="7">
    <source>
        <dbReference type="Proteomes" id="UP001150904"/>
    </source>
</evidence>
<dbReference type="GO" id="GO:0005778">
    <property type="term" value="C:peroxisomal membrane"/>
    <property type="evidence" value="ECO:0007669"/>
    <property type="project" value="UniProtKB-SubCell"/>
</dbReference>
<dbReference type="GeneID" id="83176165"/>
<dbReference type="PANTHER" id="PTHR12652">
    <property type="entry name" value="PEROXISOMAL BIOGENESIS FACTOR 11"/>
    <property type="match status" value="1"/>
</dbReference>
<reference evidence="6" key="2">
    <citation type="journal article" date="2023" name="IMA Fungus">
        <title>Comparative genomic study of the Penicillium genus elucidates a diverse pangenome and 15 lateral gene transfer events.</title>
        <authorList>
            <person name="Petersen C."/>
            <person name="Sorensen T."/>
            <person name="Nielsen M.R."/>
            <person name="Sondergaard T.E."/>
            <person name="Sorensen J.L."/>
            <person name="Fitzpatrick D.A."/>
            <person name="Frisvad J.C."/>
            <person name="Nielsen K.L."/>
        </authorList>
    </citation>
    <scope>NUCLEOTIDE SEQUENCE</scope>
    <source>
        <strain evidence="6">IBT 15544</strain>
    </source>
</reference>
<dbReference type="RefSeq" id="XP_058311208.1">
    <property type="nucleotide sequence ID" value="XM_058448864.1"/>
</dbReference>
<gene>
    <name evidence="6" type="ORF">N7498_001802</name>
</gene>
<keyword evidence="3" id="KW-0576">Peroxisome</keyword>
<evidence type="ECO:0000256" key="4">
    <source>
        <dbReference type="ARBA" id="ARBA00046271"/>
    </source>
</evidence>
<dbReference type="OrthoDB" id="3636394at2759"/>
<accession>A0A9W9N8T0</accession>
<evidence type="ECO:0000256" key="3">
    <source>
        <dbReference type="ARBA" id="ARBA00023140"/>
    </source>
</evidence>
<proteinExistence type="predicted"/>
<reference evidence="6" key="1">
    <citation type="submission" date="2022-12" db="EMBL/GenBank/DDBJ databases">
        <authorList>
            <person name="Petersen C."/>
        </authorList>
    </citation>
    <scope>NUCLEOTIDE SEQUENCE</scope>
    <source>
        <strain evidence="6">IBT 15544</strain>
    </source>
</reference>
<comment type="subcellular location">
    <subcellularLocation>
        <location evidence="4">Peroxisome membrane</location>
    </subcellularLocation>
</comment>